<dbReference type="Proteomes" id="UP000013047">
    <property type="component" value="Unassembled WGS sequence"/>
</dbReference>
<evidence type="ECO:0000256" key="1">
    <source>
        <dbReference type="SAM" id="MobiDB-lite"/>
    </source>
</evidence>
<keyword evidence="4" id="KW-1185">Reference proteome</keyword>
<dbReference type="RefSeq" id="WP_004355654.1">
    <property type="nucleotide sequence ID" value="NZ_AMXF01000003.1"/>
</dbReference>
<evidence type="ECO:0000256" key="2">
    <source>
        <dbReference type="SAM" id="SignalP"/>
    </source>
</evidence>
<dbReference type="AlphaFoldDB" id="N7A3Q8"/>
<dbReference type="EMBL" id="AMXF01000003">
    <property type="protein sequence ID" value="ENO98884.1"/>
    <property type="molecule type" value="Genomic_DNA"/>
</dbReference>
<feature type="chain" id="PRO_5004129708" description="PEP-CTERM system associated protein" evidence="2">
    <location>
        <begin position="20"/>
        <end position="497"/>
    </location>
</feature>
<name>N7A3Q8_9RHOO</name>
<feature type="signal peptide" evidence="2">
    <location>
        <begin position="1"/>
        <end position="19"/>
    </location>
</feature>
<sequence length="497" mass="54968">MLRPLVLLFALAVVGTAQAQTFRIQPTLSTQLTWTDNVDTDGADTQQDWILEVSPGLSMVRESGRLKGGLDLRLRNLTHAERTEENTTYVAVDGRGSFEAIENSLFVDVDASVSRDNQSLFRGRVPGDVLDYDEDNEVRVFSVAPRYLFRFGSGGEGQVNYRERWLGGGTSSGGLGGQRAQTLGVGLSHPVALRLFGWSLDFSRSETRYDENATRDVEQELARGTLFINIDPQFRLRAIGGYESNDYAIAEGERGEIWGAGFDWYPTERTALSATGEKRTFGNGYDVSLRHRMARSAFSFTARRDISSLADEIADGFMFDPAYQVLYQALTSLRPDLSEFERSRLALEAYRRGASDAVRSNAYYVERTVGASWTLEGVRNTLTLSVLRSDRNSLDTLSGFSFGGELQSYDRVSMRSASISFSHRLSGFATLNAGYLHSKSTGSGEESDETTRSTARLGISRRLGANTDGGLTYRHTRSEGSDDYTENAVTATLGMRF</sequence>
<keyword evidence="2" id="KW-0732">Signal</keyword>
<protein>
    <recommendedName>
        <fullName evidence="5">PEP-CTERM system associated protein</fullName>
    </recommendedName>
</protein>
<organism evidence="3 4">
    <name type="scientific">Thauera phenylacetica B4P</name>
    <dbReference type="NCBI Taxonomy" id="1234382"/>
    <lineage>
        <taxon>Bacteria</taxon>
        <taxon>Pseudomonadati</taxon>
        <taxon>Pseudomonadota</taxon>
        <taxon>Betaproteobacteria</taxon>
        <taxon>Rhodocyclales</taxon>
        <taxon>Zoogloeaceae</taxon>
        <taxon>Thauera</taxon>
    </lineage>
</organism>
<dbReference type="NCBIfam" id="TIGR03016">
    <property type="entry name" value="pepcterm_hypo_1"/>
    <property type="match status" value="1"/>
</dbReference>
<proteinExistence type="predicted"/>
<dbReference type="InterPro" id="IPR017467">
    <property type="entry name" value="CHP03016_PEP-CTERM"/>
</dbReference>
<evidence type="ECO:0000313" key="4">
    <source>
        <dbReference type="Proteomes" id="UP000013047"/>
    </source>
</evidence>
<accession>N7A3Q8</accession>
<gene>
    <name evidence="3" type="ORF">C667_01433</name>
</gene>
<evidence type="ECO:0008006" key="5">
    <source>
        <dbReference type="Google" id="ProtNLM"/>
    </source>
</evidence>
<comment type="caution">
    <text evidence="3">The sequence shown here is derived from an EMBL/GenBank/DDBJ whole genome shotgun (WGS) entry which is preliminary data.</text>
</comment>
<feature type="region of interest" description="Disordered" evidence="1">
    <location>
        <begin position="466"/>
        <end position="485"/>
    </location>
</feature>
<evidence type="ECO:0000313" key="3">
    <source>
        <dbReference type="EMBL" id="ENO98884.1"/>
    </source>
</evidence>
<dbReference type="SUPFAM" id="SSF56935">
    <property type="entry name" value="Porins"/>
    <property type="match status" value="1"/>
</dbReference>
<feature type="region of interest" description="Disordered" evidence="1">
    <location>
        <begin position="439"/>
        <end position="459"/>
    </location>
</feature>
<reference evidence="3 4" key="1">
    <citation type="submission" date="2012-09" db="EMBL/GenBank/DDBJ databases">
        <title>Draft Genome Sequences of 6 Strains from Genus Thauera.</title>
        <authorList>
            <person name="Liu B."/>
            <person name="Shapleigh J.P."/>
            <person name="Frostegard A.H."/>
        </authorList>
    </citation>
    <scope>NUCLEOTIDE SEQUENCE [LARGE SCALE GENOMIC DNA]</scope>
    <source>
        <strain evidence="3 4">B4P</strain>
    </source>
</reference>